<dbReference type="InterPro" id="IPR011030">
    <property type="entry name" value="Lipovitellin_superhlx_dom"/>
</dbReference>
<accession>A0A087UC44</accession>
<feature type="chain" id="PRO_5001830378" evidence="3">
    <location>
        <begin position="19"/>
        <end position="391"/>
    </location>
</feature>
<dbReference type="InterPro" id="IPR039988">
    <property type="entry name" value="MTTP"/>
</dbReference>
<evidence type="ECO:0000256" key="1">
    <source>
        <dbReference type="ARBA" id="ARBA00022729"/>
    </source>
</evidence>
<dbReference type="Pfam" id="PF01347">
    <property type="entry name" value="Vitellogenin_N"/>
    <property type="match status" value="1"/>
</dbReference>
<dbReference type="EMBL" id="KK119166">
    <property type="protein sequence ID" value="KFM74933.1"/>
    <property type="molecule type" value="Genomic_DNA"/>
</dbReference>
<feature type="domain" description="Vitellogenin" evidence="4">
    <location>
        <begin position="20"/>
        <end position="391"/>
    </location>
</feature>
<feature type="non-terminal residue" evidence="5">
    <location>
        <position position="391"/>
    </location>
</feature>
<reference evidence="5 6" key="1">
    <citation type="submission" date="2013-11" db="EMBL/GenBank/DDBJ databases">
        <title>Genome sequencing of Stegodyphus mimosarum.</title>
        <authorList>
            <person name="Bechsgaard J."/>
        </authorList>
    </citation>
    <scope>NUCLEOTIDE SEQUENCE [LARGE SCALE GENOMIC DNA]</scope>
</reference>
<protein>
    <submittedName>
        <fullName evidence="5">Microsomal triglyceride transfer protein large subunit</fullName>
    </submittedName>
</protein>
<dbReference type="GO" id="GO:0042157">
    <property type="term" value="P:lipoprotein metabolic process"/>
    <property type="evidence" value="ECO:0007669"/>
    <property type="project" value="TreeGrafter"/>
</dbReference>
<evidence type="ECO:0000313" key="6">
    <source>
        <dbReference type="Proteomes" id="UP000054359"/>
    </source>
</evidence>
<dbReference type="Proteomes" id="UP000054359">
    <property type="component" value="Unassembled WGS sequence"/>
</dbReference>
<evidence type="ECO:0000313" key="5">
    <source>
        <dbReference type="EMBL" id="KFM74933.1"/>
    </source>
</evidence>
<organism evidence="5 6">
    <name type="scientific">Stegodyphus mimosarum</name>
    <name type="common">African social velvet spider</name>
    <dbReference type="NCBI Taxonomy" id="407821"/>
    <lineage>
        <taxon>Eukaryota</taxon>
        <taxon>Metazoa</taxon>
        <taxon>Ecdysozoa</taxon>
        <taxon>Arthropoda</taxon>
        <taxon>Chelicerata</taxon>
        <taxon>Arachnida</taxon>
        <taxon>Araneae</taxon>
        <taxon>Araneomorphae</taxon>
        <taxon>Entelegynae</taxon>
        <taxon>Eresoidea</taxon>
        <taxon>Eresidae</taxon>
        <taxon>Stegodyphus</taxon>
    </lineage>
</organism>
<dbReference type="InterPro" id="IPR015816">
    <property type="entry name" value="Vitellinogen_b-sht_N"/>
</dbReference>
<keyword evidence="6" id="KW-1185">Reference proteome</keyword>
<dbReference type="PANTHER" id="PTHR13024">
    <property type="entry name" value="MICROSOMAL TRIGLYCERIDE TRANSFER PROTEIN, LARGE SUBUNIT"/>
    <property type="match status" value="1"/>
</dbReference>
<dbReference type="GO" id="GO:0005794">
    <property type="term" value="C:Golgi apparatus"/>
    <property type="evidence" value="ECO:0007669"/>
    <property type="project" value="TreeGrafter"/>
</dbReference>
<dbReference type="GO" id="GO:0005783">
    <property type="term" value="C:endoplasmic reticulum"/>
    <property type="evidence" value="ECO:0007669"/>
    <property type="project" value="TreeGrafter"/>
</dbReference>
<gene>
    <name evidence="5" type="ORF">X975_08461</name>
</gene>
<dbReference type="PROSITE" id="PS51211">
    <property type="entry name" value="VITELLOGENIN"/>
    <property type="match status" value="1"/>
</dbReference>
<dbReference type="InterPro" id="IPR001747">
    <property type="entry name" value="Vitellogenin_N"/>
</dbReference>
<dbReference type="Gene3D" id="1.25.10.20">
    <property type="entry name" value="Vitellinogen, superhelical"/>
    <property type="match status" value="1"/>
</dbReference>
<evidence type="ECO:0000256" key="2">
    <source>
        <dbReference type="PROSITE-ProRule" id="PRU00557"/>
    </source>
</evidence>
<dbReference type="GO" id="GO:0005548">
    <property type="term" value="F:phospholipid transporter activity"/>
    <property type="evidence" value="ECO:0007669"/>
    <property type="project" value="InterPro"/>
</dbReference>
<name>A0A087UC44_STEMI</name>
<proteinExistence type="predicted"/>
<feature type="signal peptide" evidence="3">
    <location>
        <begin position="1"/>
        <end position="18"/>
    </location>
</feature>
<evidence type="ECO:0000256" key="3">
    <source>
        <dbReference type="SAM" id="SignalP"/>
    </source>
</evidence>
<comment type="caution">
    <text evidence="2">Lacks conserved residue(s) required for the propagation of feature annotation.</text>
</comment>
<evidence type="ECO:0000259" key="4">
    <source>
        <dbReference type="PROSITE" id="PS51211"/>
    </source>
</evidence>
<dbReference type="GO" id="GO:0016323">
    <property type="term" value="C:basolateral plasma membrane"/>
    <property type="evidence" value="ECO:0007669"/>
    <property type="project" value="TreeGrafter"/>
</dbReference>
<dbReference type="Gene3D" id="2.30.230.10">
    <property type="entry name" value="Lipovitellin, beta-sheet shell regions, chain A"/>
    <property type="match status" value="1"/>
</dbReference>
<dbReference type="AlphaFoldDB" id="A0A087UC44"/>
<dbReference type="OrthoDB" id="6426403at2759"/>
<keyword evidence="1 3" id="KW-0732">Signal</keyword>
<sequence length="391" mass="44056">MQGFKILLLFAVYAITTANYEIGVTNKYVYETTVSVEEECGTDVGAQIVGHRLKAKIHLAAIWENPNNSLQKLLKIQVAEPTLLVPKKSNFEIRSSKLDKATSLPSYFLWESGRVLQWWDDENESQILRNLKKSIATLLQLRHKDQTIKENDVAGNCDVIYKVRGNSIRKKKMNCVNQLYSKRETQPFGVRSLTVQHNSKTDCELKNAGSYVVDKCASSDFVKMFSNVWQRPTVCIRAKSELSSHDVGKEKHVFSDENLDSVLQELKKSFPGTLKEGHISAASAIKEQSSSNNLVESLKKYQDSLKEQNLAKIKSASAFYKLLPIFQNAQKDDIKNVLQNEKLRAIMPQILDLIAASCTRNALSAAFEHFSSSKSSDELLERFLVSLSVLS</sequence>
<dbReference type="SUPFAM" id="SSF56968">
    <property type="entry name" value="Lipovitellin-phosvitin complex, beta-sheet shell regions"/>
    <property type="match status" value="1"/>
</dbReference>
<dbReference type="OMA" id="ENSHKAS"/>
<dbReference type="PANTHER" id="PTHR13024:SF0">
    <property type="entry name" value="MICROSOMAL TRIACYLGLYCEROL TRANSFER PROTEIN"/>
    <property type="match status" value="1"/>
</dbReference>
<dbReference type="InterPro" id="IPR015819">
    <property type="entry name" value="Lipid_transp_b-sht_shell"/>
</dbReference>
<dbReference type="STRING" id="407821.A0A087UC44"/>